<dbReference type="PANTHER" id="PTHR15180">
    <property type="entry name" value="GENERAL TRANSCRIPTION FACTOR 3C POLYPEPTIDE 1"/>
    <property type="match status" value="1"/>
</dbReference>
<gene>
    <name evidence="1" type="ORF">CLODIP_2_CD03126</name>
</gene>
<dbReference type="GO" id="GO:0003677">
    <property type="term" value="F:DNA binding"/>
    <property type="evidence" value="ECO:0007669"/>
    <property type="project" value="InterPro"/>
</dbReference>
<name>A0A8S1E857_9INSE</name>
<dbReference type="AlphaFoldDB" id="A0A8S1E857"/>
<accession>A0A8S1E857</accession>
<sequence>MKVVLQEYKELGASDADLENATKIIQTIADAREIGVPYHELKTKFRFVGGGVSVETHVQRLRSLGVLVRTGVAHAQLVLASFSSPWLIDSAQEADEAASVAVRPWLKVDGALNRKPLDRFLGGVLAFLVGSPGSTLAALSERFAPALQTFQLQELVEILVELGCVECTSIREQPFDLFSEQSVVETDASDGEEPLVALEPTVDAITRLTQFIGDQEYKTNSLRDFKIHTN</sequence>
<evidence type="ECO:0000313" key="2">
    <source>
        <dbReference type="Proteomes" id="UP000494165"/>
    </source>
</evidence>
<organism evidence="1 2">
    <name type="scientific">Cloeon dipterum</name>
    <dbReference type="NCBI Taxonomy" id="197152"/>
    <lineage>
        <taxon>Eukaryota</taxon>
        <taxon>Metazoa</taxon>
        <taxon>Ecdysozoa</taxon>
        <taxon>Arthropoda</taxon>
        <taxon>Hexapoda</taxon>
        <taxon>Insecta</taxon>
        <taxon>Pterygota</taxon>
        <taxon>Palaeoptera</taxon>
        <taxon>Ephemeroptera</taxon>
        <taxon>Pisciforma</taxon>
        <taxon>Baetidae</taxon>
        <taxon>Cloeon</taxon>
    </lineage>
</organism>
<reference evidence="1 2" key="1">
    <citation type="submission" date="2020-04" db="EMBL/GenBank/DDBJ databases">
        <authorList>
            <person name="Alioto T."/>
            <person name="Alioto T."/>
            <person name="Gomez Garrido J."/>
        </authorList>
    </citation>
    <scope>NUCLEOTIDE SEQUENCE [LARGE SCALE GENOMIC DNA]</scope>
</reference>
<keyword evidence="2" id="KW-1185">Reference proteome</keyword>
<proteinExistence type="predicted"/>
<dbReference type="GO" id="GO:0000127">
    <property type="term" value="C:transcription factor TFIIIC complex"/>
    <property type="evidence" value="ECO:0007669"/>
    <property type="project" value="InterPro"/>
</dbReference>
<protein>
    <submittedName>
        <fullName evidence="1">Uncharacterized protein</fullName>
    </submittedName>
</protein>
<dbReference type="OrthoDB" id="7616975at2759"/>
<evidence type="ECO:0000313" key="1">
    <source>
        <dbReference type="EMBL" id="CAB3388429.1"/>
    </source>
</evidence>
<dbReference type="InterPro" id="IPR044210">
    <property type="entry name" value="Tfc3-like"/>
</dbReference>
<dbReference type="Proteomes" id="UP000494165">
    <property type="component" value="Unassembled WGS sequence"/>
</dbReference>
<dbReference type="GO" id="GO:0042791">
    <property type="term" value="P:5S class rRNA transcription by RNA polymerase III"/>
    <property type="evidence" value="ECO:0007669"/>
    <property type="project" value="TreeGrafter"/>
</dbReference>
<dbReference type="GO" id="GO:0006384">
    <property type="term" value="P:transcription initiation at RNA polymerase III promoter"/>
    <property type="evidence" value="ECO:0007669"/>
    <property type="project" value="InterPro"/>
</dbReference>
<comment type="caution">
    <text evidence="1">The sequence shown here is derived from an EMBL/GenBank/DDBJ whole genome shotgun (WGS) entry which is preliminary data.</text>
</comment>
<dbReference type="PANTHER" id="PTHR15180:SF1">
    <property type="entry name" value="GENERAL TRANSCRIPTION FACTOR 3C POLYPEPTIDE 1"/>
    <property type="match status" value="1"/>
</dbReference>
<dbReference type="EMBL" id="CADEPI010000779">
    <property type="protein sequence ID" value="CAB3388429.1"/>
    <property type="molecule type" value="Genomic_DNA"/>
</dbReference>